<dbReference type="InterPro" id="IPR043519">
    <property type="entry name" value="NT_sf"/>
</dbReference>
<evidence type="ECO:0000256" key="10">
    <source>
        <dbReference type="ARBA" id="ARBA00022884"/>
    </source>
</evidence>
<evidence type="ECO:0000256" key="9">
    <source>
        <dbReference type="ARBA" id="ARBA00022842"/>
    </source>
</evidence>
<keyword evidence="15" id="KW-1185">Reference proteome</keyword>
<dbReference type="EMBL" id="CP003344">
    <property type="protein sequence ID" value="AGA69075.1"/>
    <property type="molecule type" value="Genomic_DNA"/>
</dbReference>
<dbReference type="GO" id="GO:0003723">
    <property type="term" value="F:RNA binding"/>
    <property type="evidence" value="ECO:0007669"/>
    <property type="project" value="UniProtKB-KW"/>
</dbReference>
<evidence type="ECO:0000313" key="14">
    <source>
        <dbReference type="EMBL" id="AGA69075.1"/>
    </source>
</evidence>
<sequence>MDKFIEELIKKVCTISPLYLVGGIVRDQLLNRPNKDVDGIVQISLEELEEHLREWGYHPIRIGAKHQTLSVFQQGERVDFNPYEGDLVADALRRDFTINAIFLDARTGEIIDPLNGRLDLEKKVLRACGNPQERFKEDPMRILRMVRFRVKYGMEVEGETFAAARELLSNLLEVAPERISEELSRILTIDDPITGIRLLDEIGYLDLFLPELTRLKGLAQNRYHLKDAWEHTLHVISNTPAQLILRLAGLFHDLGKWEVASRECYVWGKCRAEDKGYFIGDYQILGRHLHRYNGEFVEVHGARLDNYPRKIQVKRMGKDLSRRSDFEWVQGGKRHFLGHEKESGQLSQQILSRFRFSMVLGKEGAGGEKDLIWLVENHMSGTQSFFSELRGEGSGAHLHHKMRRFVWDKGWDGRTYNLKRVDQLLSLWRADFYGGKRREPQEEEIFDKLIEKLRIVNLAVQRRNEELDWDQLVKFARDHTIEGREWGDFKETLRRLLVLSEETILLDEEYLAKEYKHFRGRDKNY</sequence>
<comment type="similarity">
    <text evidence="11">Belongs to the tRNA nucleotidyltransferase/poly(A) polymerase family.</text>
</comment>
<evidence type="ECO:0000256" key="8">
    <source>
        <dbReference type="ARBA" id="ARBA00022840"/>
    </source>
</evidence>
<evidence type="ECO:0000256" key="5">
    <source>
        <dbReference type="ARBA" id="ARBA00022723"/>
    </source>
</evidence>
<protein>
    <submittedName>
        <fullName evidence="14">tRNA nucleotidyltransferase/poly(A) polymerase</fullName>
    </submittedName>
</protein>
<evidence type="ECO:0000256" key="4">
    <source>
        <dbReference type="ARBA" id="ARBA00022695"/>
    </source>
</evidence>
<dbReference type="InterPro" id="IPR050124">
    <property type="entry name" value="tRNA_CCA-adding_enzyme"/>
</dbReference>
<dbReference type="PANTHER" id="PTHR47545">
    <property type="entry name" value="MULTIFUNCTIONAL CCA PROTEIN"/>
    <property type="match status" value="1"/>
</dbReference>
<keyword evidence="8" id="KW-0067">ATP-binding</keyword>
<evidence type="ECO:0000313" key="15">
    <source>
        <dbReference type="Proteomes" id="UP000010797"/>
    </source>
</evidence>
<dbReference type="SUPFAM" id="SSF81891">
    <property type="entry name" value="Poly A polymerase C-terminal region-like"/>
    <property type="match status" value="1"/>
</dbReference>
<feature type="domain" description="tRNA nucleotidyltransferase/poly(A) polymerase RNA and SrmB- binding" evidence="13">
    <location>
        <begin position="153"/>
        <end position="213"/>
    </location>
</feature>
<keyword evidence="5" id="KW-0479">Metal-binding</keyword>
<organism evidence="14 15">
    <name type="scientific">Desulfitobacterium dichloroeliminans (strain LMG P-21439 / DCA1)</name>
    <dbReference type="NCBI Taxonomy" id="871963"/>
    <lineage>
        <taxon>Bacteria</taxon>
        <taxon>Bacillati</taxon>
        <taxon>Bacillota</taxon>
        <taxon>Clostridia</taxon>
        <taxon>Eubacteriales</taxon>
        <taxon>Desulfitobacteriaceae</taxon>
        <taxon>Desulfitobacterium</taxon>
    </lineage>
</organism>
<dbReference type="Gene3D" id="1.10.3090.10">
    <property type="entry name" value="cca-adding enzyme, domain 2"/>
    <property type="match status" value="1"/>
</dbReference>
<evidence type="ECO:0000256" key="7">
    <source>
        <dbReference type="ARBA" id="ARBA00022800"/>
    </source>
</evidence>
<dbReference type="Pfam" id="PF12627">
    <property type="entry name" value="PolyA_pol_RNAbd"/>
    <property type="match status" value="1"/>
</dbReference>
<evidence type="ECO:0000256" key="3">
    <source>
        <dbReference type="ARBA" id="ARBA00022694"/>
    </source>
</evidence>
<keyword evidence="9" id="KW-0460">Magnesium</keyword>
<evidence type="ECO:0000259" key="13">
    <source>
        <dbReference type="Pfam" id="PF12627"/>
    </source>
</evidence>
<dbReference type="InterPro" id="IPR002646">
    <property type="entry name" value="PolA_pol_head_dom"/>
</dbReference>
<keyword evidence="4" id="KW-0548">Nucleotidyltransferase</keyword>
<dbReference type="GO" id="GO:0005524">
    <property type="term" value="F:ATP binding"/>
    <property type="evidence" value="ECO:0007669"/>
    <property type="project" value="UniProtKB-KW"/>
</dbReference>
<dbReference type="HOGENOM" id="CLU_015961_3_1_9"/>
<dbReference type="GO" id="GO:0016779">
    <property type="term" value="F:nucleotidyltransferase activity"/>
    <property type="evidence" value="ECO:0007669"/>
    <property type="project" value="UniProtKB-KW"/>
</dbReference>
<dbReference type="AlphaFoldDB" id="L0F7T5"/>
<dbReference type="Pfam" id="PF01743">
    <property type="entry name" value="PolyA_pol"/>
    <property type="match status" value="1"/>
</dbReference>
<dbReference type="SUPFAM" id="SSF81301">
    <property type="entry name" value="Nucleotidyltransferase"/>
    <property type="match status" value="1"/>
</dbReference>
<dbReference type="RefSeq" id="WP_015262065.1">
    <property type="nucleotide sequence ID" value="NC_019903.1"/>
</dbReference>
<name>L0F7T5_DESDL</name>
<comment type="cofactor">
    <cofactor evidence="1">
        <name>Mg(2+)</name>
        <dbReference type="ChEBI" id="CHEBI:18420"/>
    </cofactor>
</comment>
<accession>L0F7T5</accession>
<dbReference type="KEGG" id="ddl:Desdi_1582"/>
<keyword evidence="10 11" id="KW-0694">RNA-binding</keyword>
<dbReference type="Proteomes" id="UP000010797">
    <property type="component" value="Chromosome"/>
</dbReference>
<keyword evidence="2 11" id="KW-0808">Transferase</keyword>
<dbReference type="eggNOG" id="COG0617">
    <property type="taxonomic scope" value="Bacteria"/>
</dbReference>
<dbReference type="PANTHER" id="PTHR47545:SF1">
    <property type="entry name" value="MULTIFUNCTIONAL CCA PROTEIN"/>
    <property type="match status" value="1"/>
</dbReference>
<evidence type="ECO:0000256" key="11">
    <source>
        <dbReference type="RuleBase" id="RU003953"/>
    </source>
</evidence>
<dbReference type="Gene3D" id="3.30.460.10">
    <property type="entry name" value="Beta Polymerase, domain 2"/>
    <property type="match status" value="1"/>
</dbReference>
<dbReference type="STRING" id="871963.Desdi_1582"/>
<evidence type="ECO:0000256" key="6">
    <source>
        <dbReference type="ARBA" id="ARBA00022741"/>
    </source>
</evidence>
<dbReference type="GO" id="GO:0008033">
    <property type="term" value="P:tRNA processing"/>
    <property type="evidence" value="ECO:0007669"/>
    <property type="project" value="UniProtKB-KW"/>
</dbReference>
<evidence type="ECO:0000256" key="2">
    <source>
        <dbReference type="ARBA" id="ARBA00022679"/>
    </source>
</evidence>
<dbReference type="InterPro" id="IPR032828">
    <property type="entry name" value="PolyA_RNA-bd"/>
</dbReference>
<dbReference type="OrthoDB" id="9805698at2"/>
<keyword evidence="3" id="KW-0819">tRNA processing</keyword>
<evidence type="ECO:0000259" key="12">
    <source>
        <dbReference type="Pfam" id="PF01743"/>
    </source>
</evidence>
<evidence type="ECO:0000256" key="1">
    <source>
        <dbReference type="ARBA" id="ARBA00001946"/>
    </source>
</evidence>
<dbReference type="GO" id="GO:0042245">
    <property type="term" value="P:RNA repair"/>
    <property type="evidence" value="ECO:0007669"/>
    <property type="project" value="UniProtKB-KW"/>
</dbReference>
<keyword evidence="7" id="KW-0692">RNA repair</keyword>
<proteinExistence type="inferred from homology"/>
<feature type="domain" description="Poly A polymerase head" evidence="12">
    <location>
        <begin position="18"/>
        <end position="126"/>
    </location>
</feature>
<dbReference type="GO" id="GO:0046872">
    <property type="term" value="F:metal ion binding"/>
    <property type="evidence" value="ECO:0007669"/>
    <property type="project" value="UniProtKB-KW"/>
</dbReference>
<gene>
    <name evidence="14" type="ordered locus">Desdi_1582</name>
</gene>
<keyword evidence="6" id="KW-0547">Nucleotide-binding</keyword>
<reference evidence="15" key="1">
    <citation type="submission" date="2012-02" db="EMBL/GenBank/DDBJ databases">
        <title>Complete sequence of Desulfitobacterium dichloroeliminans LMG P-21439.</title>
        <authorList>
            <person name="Lucas S."/>
            <person name="Han J."/>
            <person name="Lapidus A."/>
            <person name="Cheng J.-F."/>
            <person name="Goodwin L."/>
            <person name="Pitluck S."/>
            <person name="Peters L."/>
            <person name="Ovchinnikova G."/>
            <person name="Teshima H."/>
            <person name="Detter J.C."/>
            <person name="Han C."/>
            <person name="Tapia R."/>
            <person name="Land M."/>
            <person name="Hauser L."/>
            <person name="Kyrpides N."/>
            <person name="Ivanova N."/>
            <person name="Pagani I."/>
            <person name="Kruse T."/>
            <person name="de Vos W.M."/>
            <person name="Boon N."/>
            <person name="Smidt H."/>
            <person name="Woyke T."/>
        </authorList>
    </citation>
    <scope>NUCLEOTIDE SEQUENCE [LARGE SCALE GENOMIC DNA]</scope>
    <source>
        <strain evidence="15">LMG P-21439 / DCA1</strain>
    </source>
</reference>